<gene>
    <name evidence="5" type="ORF">WDU93_12440</name>
</gene>
<evidence type="ECO:0000256" key="1">
    <source>
        <dbReference type="ARBA" id="ARBA00022679"/>
    </source>
</evidence>
<feature type="transmembrane region" description="Helical" evidence="4">
    <location>
        <begin position="37"/>
        <end position="57"/>
    </location>
</feature>
<evidence type="ECO:0000313" key="6">
    <source>
        <dbReference type="Proteomes" id="UP001366085"/>
    </source>
</evidence>
<name>A0ABU8LP67_9MICO</name>
<feature type="transmembrane region" description="Helical" evidence="4">
    <location>
        <begin position="173"/>
        <end position="198"/>
    </location>
</feature>
<sequence>MPAADARAIRAAWSQIPAPEAGSAQFERFTGQRMERILQIVAALGSTVLGAQALIAAISSLSTPDVPRIAMMVLVFGPLLAMIIGCLTGRWAKQTSGVFAVAYVVALLLWPFVLDLSAPAAANDQPWIFFLVNIGVVAALIAFPAPLQFAWAAGLPFVYGYVRLVQGEFAQGFWITTGFDVSFTLILGMVIISLGWMFRQVASGVDEVRSRAVTAYAAAAAATAAEEERVAVAALMHDSVLAALISAERASTDRERDLAVAMAREALTRLANTEASFAQEGNETPVAVSQIASELRRSLSELGADAVVEERGAHAVVPERVARAMVLAARQAIGNAFSHAEGRGLHVVVDASPATPLRVLVQDNGPGFDLDSIGEDRLGIRASIIARMAAVAGTADIRSDAAGTVVELTWRQR</sequence>
<evidence type="ECO:0000256" key="4">
    <source>
        <dbReference type="SAM" id="Phobius"/>
    </source>
</evidence>
<dbReference type="EMBL" id="JBBDGN010000013">
    <property type="protein sequence ID" value="MEJ1092493.1"/>
    <property type="molecule type" value="Genomic_DNA"/>
</dbReference>
<keyword evidence="4" id="KW-0812">Transmembrane</keyword>
<evidence type="ECO:0000256" key="3">
    <source>
        <dbReference type="ARBA" id="ARBA00023012"/>
    </source>
</evidence>
<proteinExistence type="predicted"/>
<protein>
    <submittedName>
        <fullName evidence="5">ATP-binding protein</fullName>
    </submittedName>
</protein>
<dbReference type="Proteomes" id="UP001366085">
    <property type="component" value="Unassembled WGS sequence"/>
</dbReference>
<dbReference type="PANTHER" id="PTHR24421:SF61">
    <property type="entry name" value="OXYGEN SENSOR HISTIDINE KINASE NREB"/>
    <property type="match status" value="1"/>
</dbReference>
<dbReference type="SUPFAM" id="SSF55874">
    <property type="entry name" value="ATPase domain of HSP90 chaperone/DNA topoisomerase II/histidine kinase"/>
    <property type="match status" value="1"/>
</dbReference>
<keyword evidence="4" id="KW-1133">Transmembrane helix</keyword>
<dbReference type="InterPro" id="IPR050482">
    <property type="entry name" value="Sensor_HK_TwoCompSys"/>
</dbReference>
<keyword evidence="3" id="KW-0902">Two-component regulatory system</keyword>
<reference evidence="5 6" key="1">
    <citation type="submission" date="2024-02" db="EMBL/GenBank/DDBJ databases">
        <authorList>
            <person name="Saticioglu I.B."/>
        </authorList>
    </citation>
    <scope>NUCLEOTIDE SEQUENCE [LARGE SCALE GENOMIC DNA]</scope>
    <source>
        <strain evidence="5 6">Mu-43</strain>
    </source>
</reference>
<accession>A0ABU8LP67</accession>
<evidence type="ECO:0000256" key="2">
    <source>
        <dbReference type="ARBA" id="ARBA00022777"/>
    </source>
</evidence>
<keyword evidence="1" id="KW-0808">Transferase</keyword>
<dbReference type="GO" id="GO:0005524">
    <property type="term" value="F:ATP binding"/>
    <property type="evidence" value="ECO:0007669"/>
    <property type="project" value="UniProtKB-KW"/>
</dbReference>
<organism evidence="5 6">
    <name type="scientific">Microbacterium istanbulense</name>
    <dbReference type="NCBI Taxonomy" id="3122049"/>
    <lineage>
        <taxon>Bacteria</taxon>
        <taxon>Bacillati</taxon>
        <taxon>Actinomycetota</taxon>
        <taxon>Actinomycetes</taxon>
        <taxon>Micrococcales</taxon>
        <taxon>Microbacteriaceae</taxon>
        <taxon>Microbacterium</taxon>
    </lineage>
</organism>
<dbReference type="Gene3D" id="3.30.565.10">
    <property type="entry name" value="Histidine kinase-like ATPase, C-terminal domain"/>
    <property type="match status" value="1"/>
</dbReference>
<keyword evidence="5" id="KW-0067">ATP-binding</keyword>
<evidence type="ECO:0000313" key="5">
    <source>
        <dbReference type="EMBL" id="MEJ1092493.1"/>
    </source>
</evidence>
<dbReference type="RefSeq" id="WP_337321094.1">
    <property type="nucleotide sequence ID" value="NZ_JBBDGN010000013.1"/>
</dbReference>
<keyword evidence="6" id="KW-1185">Reference proteome</keyword>
<dbReference type="PANTHER" id="PTHR24421">
    <property type="entry name" value="NITRATE/NITRITE SENSOR PROTEIN NARX-RELATED"/>
    <property type="match status" value="1"/>
</dbReference>
<dbReference type="InterPro" id="IPR036890">
    <property type="entry name" value="HATPase_C_sf"/>
</dbReference>
<keyword evidence="4" id="KW-0472">Membrane</keyword>
<keyword evidence="5" id="KW-0547">Nucleotide-binding</keyword>
<feature type="transmembrane region" description="Helical" evidence="4">
    <location>
        <begin position="100"/>
        <end position="122"/>
    </location>
</feature>
<feature type="transmembrane region" description="Helical" evidence="4">
    <location>
        <begin position="69"/>
        <end position="88"/>
    </location>
</feature>
<keyword evidence="2" id="KW-0418">Kinase</keyword>
<feature type="transmembrane region" description="Helical" evidence="4">
    <location>
        <begin position="128"/>
        <end position="161"/>
    </location>
</feature>
<comment type="caution">
    <text evidence="5">The sequence shown here is derived from an EMBL/GenBank/DDBJ whole genome shotgun (WGS) entry which is preliminary data.</text>
</comment>